<keyword evidence="3" id="KW-1185">Reference proteome</keyword>
<proteinExistence type="predicted"/>
<feature type="region of interest" description="Disordered" evidence="1">
    <location>
        <begin position="17"/>
        <end position="68"/>
    </location>
</feature>
<dbReference type="EMBL" id="JAHYIQ010000020">
    <property type="protein sequence ID" value="KAK1123521.1"/>
    <property type="molecule type" value="Genomic_DNA"/>
</dbReference>
<protein>
    <submittedName>
        <fullName evidence="2">Uncharacterized protein</fullName>
    </submittedName>
</protein>
<dbReference type="AlphaFoldDB" id="A0AA40KKL6"/>
<reference evidence="2" key="1">
    <citation type="submission" date="2021-10" db="EMBL/GenBank/DDBJ databases">
        <title>Melipona bicolor Genome sequencing and assembly.</title>
        <authorList>
            <person name="Araujo N.S."/>
            <person name="Arias M.C."/>
        </authorList>
    </citation>
    <scope>NUCLEOTIDE SEQUENCE</scope>
    <source>
        <strain evidence="2">USP_2M_L1-L4_2017</strain>
        <tissue evidence="2">Whole body</tissue>
    </source>
</reference>
<evidence type="ECO:0000256" key="1">
    <source>
        <dbReference type="SAM" id="MobiDB-lite"/>
    </source>
</evidence>
<evidence type="ECO:0000313" key="3">
    <source>
        <dbReference type="Proteomes" id="UP001177670"/>
    </source>
</evidence>
<feature type="compositionally biased region" description="Polar residues" evidence="1">
    <location>
        <begin position="28"/>
        <end position="50"/>
    </location>
</feature>
<comment type="caution">
    <text evidence="2">The sequence shown here is derived from an EMBL/GenBank/DDBJ whole genome shotgun (WGS) entry which is preliminary data.</text>
</comment>
<feature type="compositionally biased region" description="Basic and acidic residues" evidence="1">
    <location>
        <begin position="17"/>
        <end position="27"/>
    </location>
</feature>
<sequence>MLHSKATVALMRLKEMDRKYNIKRNEGTKIQSNVSTESSLENSPRSSQVKSKALNDKQDSSVLPITDAEKEIRPKVLINTDRSFSMS</sequence>
<name>A0AA40KKL6_9HYME</name>
<gene>
    <name evidence="2" type="ORF">K0M31_008226</name>
</gene>
<organism evidence="2 3">
    <name type="scientific">Melipona bicolor</name>
    <dbReference type="NCBI Taxonomy" id="60889"/>
    <lineage>
        <taxon>Eukaryota</taxon>
        <taxon>Metazoa</taxon>
        <taxon>Ecdysozoa</taxon>
        <taxon>Arthropoda</taxon>
        <taxon>Hexapoda</taxon>
        <taxon>Insecta</taxon>
        <taxon>Pterygota</taxon>
        <taxon>Neoptera</taxon>
        <taxon>Endopterygota</taxon>
        <taxon>Hymenoptera</taxon>
        <taxon>Apocrita</taxon>
        <taxon>Aculeata</taxon>
        <taxon>Apoidea</taxon>
        <taxon>Anthophila</taxon>
        <taxon>Apidae</taxon>
        <taxon>Melipona</taxon>
    </lineage>
</organism>
<dbReference type="Proteomes" id="UP001177670">
    <property type="component" value="Unassembled WGS sequence"/>
</dbReference>
<accession>A0AA40KKL6</accession>
<evidence type="ECO:0000313" key="2">
    <source>
        <dbReference type="EMBL" id="KAK1123521.1"/>
    </source>
</evidence>